<proteinExistence type="predicted"/>
<dbReference type="Proteomes" id="UP000681720">
    <property type="component" value="Unassembled WGS sequence"/>
</dbReference>
<dbReference type="AlphaFoldDB" id="A0A8S3JUM2"/>
<organism evidence="2 3">
    <name type="scientific">Rotaria magnacalcarata</name>
    <dbReference type="NCBI Taxonomy" id="392030"/>
    <lineage>
        <taxon>Eukaryota</taxon>
        <taxon>Metazoa</taxon>
        <taxon>Spiralia</taxon>
        <taxon>Gnathifera</taxon>
        <taxon>Rotifera</taxon>
        <taxon>Eurotatoria</taxon>
        <taxon>Bdelloidea</taxon>
        <taxon>Philodinida</taxon>
        <taxon>Philodinidae</taxon>
        <taxon>Rotaria</taxon>
    </lineage>
</organism>
<feature type="region of interest" description="Disordered" evidence="1">
    <location>
        <begin position="1"/>
        <end position="25"/>
    </location>
</feature>
<reference evidence="2" key="1">
    <citation type="submission" date="2021-02" db="EMBL/GenBank/DDBJ databases">
        <authorList>
            <person name="Nowell W R."/>
        </authorList>
    </citation>
    <scope>NUCLEOTIDE SEQUENCE</scope>
</reference>
<feature type="compositionally biased region" description="Low complexity" evidence="1">
    <location>
        <begin position="12"/>
        <end position="25"/>
    </location>
</feature>
<evidence type="ECO:0000256" key="1">
    <source>
        <dbReference type="SAM" id="MobiDB-lite"/>
    </source>
</evidence>
<accession>A0A8S3JUM2</accession>
<name>A0A8S3JUM2_9BILA</name>
<feature type="compositionally biased region" description="Basic residues" evidence="1">
    <location>
        <begin position="1"/>
        <end position="11"/>
    </location>
</feature>
<sequence>DSSRGGHHHTMSTHASSTSWSSLSSSPLSLLPAAIVYSSNGRTSNSILPSQKRESS</sequence>
<dbReference type="EMBL" id="CAJOBJ010367793">
    <property type="protein sequence ID" value="CAF5221955.1"/>
    <property type="molecule type" value="Genomic_DNA"/>
</dbReference>
<evidence type="ECO:0000313" key="2">
    <source>
        <dbReference type="EMBL" id="CAF5221955.1"/>
    </source>
</evidence>
<gene>
    <name evidence="2" type="ORF">GIL414_LOCUS84814</name>
</gene>
<protein>
    <submittedName>
        <fullName evidence="2">Uncharacterized protein</fullName>
    </submittedName>
</protein>
<comment type="caution">
    <text evidence="2">The sequence shown here is derived from an EMBL/GenBank/DDBJ whole genome shotgun (WGS) entry which is preliminary data.</text>
</comment>
<evidence type="ECO:0000313" key="3">
    <source>
        <dbReference type="Proteomes" id="UP000681720"/>
    </source>
</evidence>
<feature type="non-terminal residue" evidence="2">
    <location>
        <position position="1"/>
    </location>
</feature>